<evidence type="ECO:0000313" key="4">
    <source>
        <dbReference type="Proteomes" id="UP000646211"/>
    </source>
</evidence>
<keyword evidence="2" id="KW-0732">Signal</keyword>
<evidence type="ECO:0000256" key="2">
    <source>
        <dbReference type="SAM" id="SignalP"/>
    </source>
</evidence>
<reference evidence="3" key="1">
    <citation type="submission" date="2020-11" db="EMBL/GenBank/DDBJ databases">
        <title>Genome of Flavobacterium soyangense.</title>
        <authorList>
            <person name="Liu Q."/>
            <person name="Xin Y.-H."/>
        </authorList>
    </citation>
    <scope>NUCLEOTIDE SEQUENCE</scope>
    <source>
        <strain evidence="3">CGMCC 1.13493</strain>
    </source>
</reference>
<keyword evidence="4" id="KW-1185">Reference proteome</keyword>
<dbReference type="EMBL" id="JADHEC010000012">
    <property type="protein sequence ID" value="MBF2708367.1"/>
    <property type="molecule type" value="Genomic_DNA"/>
</dbReference>
<gene>
    <name evidence="3" type="ORF">IR213_07165</name>
</gene>
<sequence>MKHPKTIFKILIVFLFVAQNSFANKPIPGVGIVVKKNPGTGGSIIKTGNNGGFSTQLEEGEYELSFPQDQLQSSINRMIKINYTKSTYQYDGSGIELVLDNPQIRVKLKPKKENIYTINEQNSSFIIIVPAGGATLSGILSWNDDVMKNSISCPNGFVMKNGECVPMVDSASENRGIDKADIRKNTSLKSNPLYESNGVGENPLSETKRKGINEGGLKKNEIENVANDAEVKAIAETMVNRKSVNNINGGMPNRISMNVTVPKQTQGATFGEKLNSGKINVTLVEGGCVVLFPSNVGYRVNTSDKSINELSKNECQVFGEKVNAGLHSAGGALASGASLLGGALPGGAIISAAVSSVGNLAGGGGAAAASYARTGKTVQKIQDDENDVVLELQDGECELVFVIVEKATSGLKDTLKTQVRIGFSVENGVVKPKQYTGHVTLMK</sequence>
<dbReference type="RefSeq" id="WP_194311624.1">
    <property type="nucleotide sequence ID" value="NZ_JADHEC010000012.1"/>
</dbReference>
<organism evidence="3 4">
    <name type="scientific">Flavobacterium soyangense</name>
    <dbReference type="NCBI Taxonomy" id="2023265"/>
    <lineage>
        <taxon>Bacteria</taxon>
        <taxon>Pseudomonadati</taxon>
        <taxon>Bacteroidota</taxon>
        <taxon>Flavobacteriia</taxon>
        <taxon>Flavobacteriales</taxon>
        <taxon>Flavobacteriaceae</taxon>
        <taxon>Flavobacterium</taxon>
    </lineage>
</organism>
<evidence type="ECO:0000256" key="1">
    <source>
        <dbReference type="SAM" id="MobiDB-lite"/>
    </source>
</evidence>
<comment type="caution">
    <text evidence="3">The sequence shown here is derived from an EMBL/GenBank/DDBJ whole genome shotgun (WGS) entry which is preliminary data.</text>
</comment>
<accession>A0A930UA72</accession>
<feature type="signal peptide" evidence="2">
    <location>
        <begin position="1"/>
        <end position="23"/>
    </location>
</feature>
<dbReference type="Proteomes" id="UP000646211">
    <property type="component" value="Unassembled WGS sequence"/>
</dbReference>
<evidence type="ECO:0000313" key="3">
    <source>
        <dbReference type="EMBL" id="MBF2708367.1"/>
    </source>
</evidence>
<dbReference type="AlphaFoldDB" id="A0A930UA72"/>
<feature type="region of interest" description="Disordered" evidence="1">
    <location>
        <begin position="189"/>
        <end position="211"/>
    </location>
</feature>
<proteinExistence type="predicted"/>
<feature type="chain" id="PRO_5037426550" evidence="2">
    <location>
        <begin position="24"/>
        <end position="443"/>
    </location>
</feature>
<name>A0A930UA72_9FLAO</name>
<protein>
    <submittedName>
        <fullName evidence="3">Uncharacterized protein</fullName>
    </submittedName>
</protein>